<feature type="compositionally biased region" description="Polar residues" evidence="1">
    <location>
        <begin position="124"/>
        <end position="150"/>
    </location>
</feature>
<feature type="compositionally biased region" description="Basic residues" evidence="1">
    <location>
        <begin position="178"/>
        <end position="189"/>
    </location>
</feature>
<sequence length="336" mass="36035">MTLENRNQPEEEPLLLHTSNIAQTSSASPADPTDSSYDGNSEMFNEAVIVRRSPIPTFHPPVDTSGTTEAITTTPLQEHDTVITINSLSPHPRNSSLPPNASPQHQYNNESNIPGFLRLTSRSASENVPHTNDLETTTSTANPTQPSSGLSIAIPAPPQRGLSTNPSQTEPPAPTTRHFPRLRVPRHHFPPGGTRGLGQNTTRSSISASRNISQASSSSSSSPAGPRVSGAYAIVFVTNTHANQPQSQPNQIQHQQQRRTVMHMYTTLVDAAVRLRRYIRFMELAGVGYGEITPVRYSFPNGELRIEVCDYSPSGEGGRGGSGGDGGSGCNARGVS</sequence>
<protein>
    <submittedName>
        <fullName evidence="2">Uncharacterized protein</fullName>
    </submittedName>
</protein>
<feature type="compositionally biased region" description="Gly residues" evidence="1">
    <location>
        <begin position="316"/>
        <end position="329"/>
    </location>
</feature>
<feature type="region of interest" description="Disordered" evidence="1">
    <location>
        <begin position="316"/>
        <end position="336"/>
    </location>
</feature>
<feature type="region of interest" description="Disordered" evidence="1">
    <location>
        <begin position="87"/>
        <end position="112"/>
    </location>
</feature>
<evidence type="ECO:0000313" key="2">
    <source>
        <dbReference type="EMBL" id="PVH95368.1"/>
    </source>
</evidence>
<evidence type="ECO:0000313" key="3">
    <source>
        <dbReference type="Proteomes" id="UP000244855"/>
    </source>
</evidence>
<dbReference type="Proteomes" id="UP000244855">
    <property type="component" value="Unassembled WGS sequence"/>
</dbReference>
<proteinExistence type="predicted"/>
<organism evidence="2 3">
    <name type="scientific">Periconia macrospinosa</name>
    <dbReference type="NCBI Taxonomy" id="97972"/>
    <lineage>
        <taxon>Eukaryota</taxon>
        <taxon>Fungi</taxon>
        <taxon>Dikarya</taxon>
        <taxon>Ascomycota</taxon>
        <taxon>Pezizomycotina</taxon>
        <taxon>Dothideomycetes</taxon>
        <taxon>Pleosporomycetidae</taxon>
        <taxon>Pleosporales</taxon>
        <taxon>Massarineae</taxon>
        <taxon>Periconiaceae</taxon>
        <taxon>Periconia</taxon>
    </lineage>
</organism>
<dbReference type="EMBL" id="KZ805499">
    <property type="protein sequence ID" value="PVH95368.1"/>
    <property type="molecule type" value="Genomic_DNA"/>
</dbReference>
<name>A0A2V1DB94_9PLEO</name>
<feature type="region of interest" description="Disordered" evidence="1">
    <location>
        <begin position="124"/>
        <end position="227"/>
    </location>
</feature>
<evidence type="ECO:0000256" key="1">
    <source>
        <dbReference type="SAM" id="MobiDB-lite"/>
    </source>
</evidence>
<feature type="region of interest" description="Disordered" evidence="1">
    <location>
        <begin position="1"/>
        <end position="40"/>
    </location>
</feature>
<dbReference type="AlphaFoldDB" id="A0A2V1DB94"/>
<keyword evidence="3" id="KW-1185">Reference proteome</keyword>
<gene>
    <name evidence="2" type="ORF">DM02DRAFT_162893</name>
</gene>
<reference evidence="2 3" key="1">
    <citation type="journal article" date="2018" name="Sci. Rep.">
        <title>Comparative genomics provides insights into the lifestyle and reveals functional heterogeneity of dark septate endophytic fungi.</title>
        <authorList>
            <person name="Knapp D.G."/>
            <person name="Nemeth J.B."/>
            <person name="Barry K."/>
            <person name="Hainaut M."/>
            <person name="Henrissat B."/>
            <person name="Johnson J."/>
            <person name="Kuo A."/>
            <person name="Lim J.H.P."/>
            <person name="Lipzen A."/>
            <person name="Nolan M."/>
            <person name="Ohm R.A."/>
            <person name="Tamas L."/>
            <person name="Grigoriev I.V."/>
            <person name="Spatafora J.W."/>
            <person name="Nagy L.G."/>
            <person name="Kovacs G.M."/>
        </authorList>
    </citation>
    <scope>NUCLEOTIDE SEQUENCE [LARGE SCALE GENOMIC DNA]</scope>
    <source>
        <strain evidence="2 3">DSE2036</strain>
    </source>
</reference>
<accession>A0A2V1DB94</accession>
<feature type="compositionally biased region" description="Low complexity" evidence="1">
    <location>
        <begin position="200"/>
        <end position="222"/>
    </location>
</feature>
<feature type="compositionally biased region" description="Low complexity" evidence="1">
    <location>
        <begin position="24"/>
        <end position="36"/>
    </location>
</feature>